<organism evidence="2 3">
    <name type="scientific">Haloechinothrix alba</name>
    <dbReference type="NCBI Taxonomy" id="664784"/>
    <lineage>
        <taxon>Bacteria</taxon>
        <taxon>Bacillati</taxon>
        <taxon>Actinomycetota</taxon>
        <taxon>Actinomycetes</taxon>
        <taxon>Pseudonocardiales</taxon>
        <taxon>Pseudonocardiaceae</taxon>
        <taxon>Haloechinothrix</taxon>
    </lineage>
</organism>
<feature type="domain" description="Helix-turn-helix" evidence="1">
    <location>
        <begin position="6"/>
        <end position="53"/>
    </location>
</feature>
<gene>
    <name evidence="2" type="ORF">SAMN06265360_12010</name>
</gene>
<dbReference type="Proteomes" id="UP000198348">
    <property type="component" value="Unassembled WGS sequence"/>
</dbReference>
<evidence type="ECO:0000313" key="2">
    <source>
        <dbReference type="EMBL" id="SNR79850.1"/>
    </source>
</evidence>
<dbReference type="InterPro" id="IPR041657">
    <property type="entry name" value="HTH_17"/>
</dbReference>
<sequence>MGKLWTVEDVAEYLGIPVNTLYDWRTRNYGPPARRVGKYLRYRAEDVVAWFESLDTDAA</sequence>
<dbReference type="Pfam" id="PF12728">
    <property type="entry name" value="HTH_17"/>
    <property type="match status" value="1"/>
</dbReference>
<accession>A0A238Z980</accession>
<evidence type="ECO:0000313" key="3">
    <source>
        <dbReference type="Proteomes" id="UP000198348"/>
    </source>
</evidence>
<reference evidence="2 3" key="1">
    <citation type="submission" date="2017-06" db="EMBL/GenBank/DDBJ databases">
        <authorList>
            <person name="Kim H.J."/>
            <person name="Triplett B.A."/>
        </authorList>
    </citation>
    <scope>NUCLEOTIDE SEQUENCE [LARGE SCALE GENOMIC DNA]</scope>
    <source>
        <strain evidence="2 3">DSM 45207</strain>
    </source>
</reference>
<dbReference type="AlphaFoldDB" id="A0A238Z980"/>
<dbReference type="OrthoDB" id="5524782at2"/>
<evidence type="ECO:0000259" key="1">
    <source>
        <dbReference type="Pfam" id="PF12728"/>
    </source>
</evidence>
<dbReference type="Gene3D" id="1.10.1660.10">
    <property type="match status" value="1"/>
</dbReference>
<dbReference type="RefSeq" id="WP_089302802.1">
    <property type="nucleotide sequence ID" value="NZ_FZNW01000020.1"/>
</dbReference>
<proteinExistence type="predicted"/>
<keyword evidence="3" id="KW-1185">Reference proteome</keyword>
<protein>
    <submittedName>
        <fullName evidence="2">Transcriptional regulator, AlpA family</fullName>
    </submittedName>
</protein>
<dbReference type="SUPFAM" id="SSF46955">
    <property type="entry name" value="Putative DNA-binding domain"/>
    <property type="match status" value="1"/>
</dbReference>
<dbReference type="InterPro" id="IPR009061">
    <property type="entry name" value="DNA-bd_dom_put_sf"/>
</dbReference>
<name>A0A238Z980_9PSEU</name>
<dbReference type="EMBL" id="FZNW01000020">
    <property type="protein sequence ID" value="SNR79850.1"/>
    <property type="molecule type" value="Genomic_DNA"/>
</dbReference>